<reference evidence="1 2" key="1">
    <citation type="journal article" date="2012" name="J. Bacteriol.">
        <title>Genome Sequencing of a Genetically-Tractable Pyrococcus furiosus Strain Reveals a Highly Dynamic Genome.</title>
        <authorList>
            <person name="Bridger S.L."/>
            <person name="Lancaster W.A."/>
            <person name="Poole F.L.II."/>
            <person name="Schut G.J."/>
            <person name="Adams M.W."/>
        </authorList>
    </citation>
    <scope>NUCLEOTIDE SEQUENCE [LARGE SCALE GENOMIC DNA]</scope>
    <source>
        <strain evidence="1 2">COM1</strain>
    </source>
</reference>
<protein>
    <submittedName>
        <fullName evidence="1">Uncharacterized protein</fullName>
    </submittedName>
</protein>
<proteinExistence type="predicted"/>
<dbReference type="GeneID" id="70537997"/>
<accession>I6UP62</accession>
<dbReference type="KEGG" id="pfi:PFC_03090"/>
<evidence type="ECO:0000313" key="1">
    <source>
        <dbReference type="EMBL" id="AFN03571.1"/>
    </source>
</evidence>
<organism evidence="2">
    <name type="scientific">Pyrococcus furiosus COM1</name>
    <dbReference type="NCBI Taxonomy" id="1185654"/>
    <lineage>
        <taxon>Archaea</taxon>
        <taxon>Methanobacteriati</taxon>
        <taxon>Methanobacteriota</taxon>
        <taxon>Thermococci</taxon>
        <taxon>Thermococcales</taxon>
        <taxon>Thermococcaceae</taxon>
        <taxon>Pyrococcus</taxon>
    </lineage>
</organism>
<dbReference type="Proteomes" id="UP000006216">
    <property type="component" value="Chromosome"/>
</dbReference>
<name>I6UP62_9EURY</name>
<evidence type="ECO:0000313" key="2">
    <source>
        <dbReference type="Proteomes" id="UP000006216"/>
    </source>
</evidence>
<gene>
    <name evidence="1" type="ORF">PFC_03090</name>
</gene>
<dbReference type="PATRIC" id="fig|1185654.4.peg.632"/>
<dbReference type="AlphaFoldDB" id="I6UP62"/>
<sequence length="70" mass="7751">MHSHCDDVCIGILTNYGLNSDGGGVKVYTKNLVDALKELGVDYAILMREGDPTEKEIKLPENKILYVARL</sequence>
<dbReference type="EMBL" id="CP003685">
    <property type="protein sequence ID" value="AFN03571.1"/>
    <property type="molecule type" value="Genomic_DNA"/>
</dbReference>
<dbReference type="HOGENOM" id="CLU_2748350_0_0_2"/>
<dbReference type="RefSeq" id="WP_014835234.1">
    <property type="nucleotide sequence ID" value="NC_018092.1"/>
</dbReference>